<dbReference type="GeneID" id="96007444"/>
<dbReference type="EMBL" id="JAAQHG020000018">
    <property type="protein sequence ID" value="KAL1585560.1"/>
    <property type="molecule type" value="Genomic_DNA"/>
</dbReference>
<dbReference type="Proteomes" id="UP000803884">
    <property type="component" value="Unassembled WGS sequence"/>
</dbReference>
<proteinExistence type="predicted"/>
<keyword evidence="2" id="KW-1185">Reference proteome</keyword>
<sequence>MASTTTPATTTPRARAYNDAHEALTNTSQRTEAIVGPLINDATLTTHDLRALFGAIRKPFLVLLWKHKQMDMFLYRAERMGFDYAKSTDEDTTHPRRTARLAFNATMDDQLEMDTGDAKEVKKMILQHVNVFNEAEAEMALKEAIKAKLVQEAKEDVEGQSMEQEA</sequence>
<dbReference type="AlphaFoldDB" id="A0AB34KPS4"/>
<protein>
    <submittedName>
        <fullName evidence="1">Uncharacterized protein</fullName>
    </submittedName>
</protein>
<evidence type="ECO:0000313" key="1">
    <source>
        <dbReference type="EMBL" id="KAL1585560.1"/>
    </source>
</evidence>
<comment type="caution">
    <text evidence="1">The sequence shown here is derived from an EMBL/GenBank/DDBJ whole genome shotgun (WGS) entry which is preliminary data.</text>
</comment>
<name>A0AB34KPS4_9PEZI</name>
<reference evidence="1 2" key="1">
    <citation type="journal article" date="2020" name="Microbiol. Resour. Announc.">
        <title>Draft Genome Sequence of a Cladosporium Species Isolated from the Mesophotic Ascidian Didemnum maculosum.</title>
        <authorList>
            <person name="Gioti A."/>
            <person name="Siaperas R."/>
            <person name="Nikolaivits E."/>
            <person name="Le Goff G."/>
            <person name="Ouazzani J."/>
            <person name="Kotoulas G."/>
            <person name="Topakas E."/>
        </authorList>
    </citation>
    <scope>NUCLEOTIDE SEQUENCE [LARGE SCALE GENOMIC DNA]</scope>
    <source>
        <strain evidence="1 2">TM138-S3</strain>
    </source>
</reference>
<accession>A0AB34KPS4</accession>
<organism evidence="1 2">
    <name type="scientific">Cladosporium halotolerans</name>
    <dbReference type="NCBI Taxonomy" id="1052096"/>
    <lineage>
        <taxon>Eukaryota</taxon>
        <taxon>Fungi</taxon>
        <taxon>Dikarya</taxon>
        <taxon>Ascomycota</taxon>
        <taxon>Pezizomycotina</taxon>
        <taxon>Dothideomycetes</taxon>
        <taxon>Dothideomycetidae</taxon>
        <taxon>Cladosporiales</taxon>
        <taxon>Cladosporiaceae</taxon>
        <taxon>Cladosporium</taxon>
    </lineage>
</organism>
<evidence type="ECO:0000313" key="2">
    <source>
        <dbReference type="Proteomes" id="UP000803884"/>
    </source>
</evidence>
<dbReference type="RefSeq" id="XP_069228666.1">
    <property type="nucleotide sequence ID" value="XM_069374606.1"/>
</dbReference>
<gene>
    <name evidence="1" type="ORF">WHR41_06001</name>
</gene>